<dbReference type="Proteomes" id="UP000006062">
    <property type="component" value="Chromosome"/>
</dbReference>
<evidence type="ECO:0000313" key="2">
    <source>
        <dbReference type="Proteomes" id="UP000006062"/>
    </source>
</evidence>
<dbReference type="RefSeq" id="WP_014780424.1">
    <property type="nucleotide sequence ID" value="NC_018012.1"/>
</dbReference>
<dbReference type="Gene3D" id="1.10.3680.10">
    <property type="entry name" value="TerB-like"/>
    <property type="match status" value="1"/>
</dbReference>
<sequence>MTNFGDLLGALLQSNVGQSAQSRIGNALQDLQANLGQASGGQGGTGDLLAGILEQAKTRLGTAADNPLQAGGIGAVLGSLLGGGGDSVKGALSGGVLAMLAGVAFKAMSNTGQTGLAVSQGGEPPVGLKPPATPAEQTLLETKAQLILKGMMNIAKSDGQVSPEEIQRIVGKAADAGIGAQGQEWLMAELLQPLNLDAFAAEIPDPAVAAEVYAASLLAVEVDTPQERDYLRQFAEKTGLAPVVVRQIHQSLGVAM</sequence>
<dbReference type="InterPro" id="IPR007486">
    <property type="entry name" value="YebE"/>
</dbReference>
<keyword evidence="2" id="KW-1185">Reference proteome</keyword>
<dbReference type="KEGG" id="tvi:Thivi_4229"/>
<evidence type="ECO:0000313" key="1">
    <source>
        <dbReference type="EMBL" id="AFL76042.1"/>
    </source>
</evidence>
<name>I3YGC4_THIV6</name>
<dbReference type="eggNOG" id="COG2979">
    <property type="taxonomic scope" value="Bacteria"/>
</dbReference>
<proteinExistence type="predicted"/>
<dbReference type="EMBL" id="CP003154">
    <property type="protein sequence ID" value="AFL76042.1"/>
    <property type="molecule type" value="Genomic_DNA"/>
</dbReference>
<dbReference type="Pfam" id="PF04391">
    <property type="entry name" value="DUF533"/>
    <property type="match status" value="1"/>
</dbReference>
<gene>
    <name evidence="1" type="ordered locus">Thivi_4229</name>
</gene>
<accession>I3YGC4</accession>
<dbReference type="InterPro" id="IPR029024">
    <property type="entry name" value="TerB-like"/>
</dbReference>
<dbReference type="AlphaFoldDB" id="I3YGC4"/>
<dbReference type="SUPFAM" id="SSF158682">
    <property type="entry name" value="TerB-like"/>
    <property type="match status" value="1"/>
</dbReference>
<dbReference type="HOGENOM" id="CLU_068390_1_0_6"/>
<dbReference type="CDD" id="cd07178">
    <property type="entry name" value="terB_like_YebE"/>
    <property type="match status" value="1"/>
</dbReference>
<protein>
    <submittedName>
        <fullName evidence="1">Uncharacterized protein</fullName>
    </submittedName>
</protein>
<dbReference type="STRING" id="765911.Thivi_4229"/>
<reference evidence="1 2" key="1">
    <citation type="submission" date="2012-06" db="EMBL/GenBank/DDBJ databases">
        <title>Complete sequence of Thiocystis violascens DSM 198.</title>
        <authorList>
            <consortium name="US DOE Joint Genome Institute"/>
            <person name="Lucas S."/>
            <person name="Han J."/>
            <person name="Lapidus A."/>
            <person name="Cheng J.-F."/>
            <person name="Goodwin L."/>
            <person name="Pitluck S."/>
            <person name="Peters L."/>
            <person name="Ovchinnikova G."/>
            <person name="Teshima H."/>
            <person name="Detter J.C."/>
            <person name="Han C."/>
            <person name="Tapia R."/>
            <person name="Land M."/>
            <person name="Hauser L."/>
            <person name="Kyrpides N."/>
            <person name="Ivanova N."/>
            <person name="Pagani I."/>
            <person name="Vogl K."/>
            <person name="Liu Z."/>
            <person name="Frigaard N.-U."/>
            <person name="Bryant D."/>
            <person name="Woyke T."/>
        </authorList>
    </citation>
    <scope>NUCLEOTIDE SEQUENCE [LARGE SCALE GENOMIC DNA]</scope>
    <source>
        <strain evidence="2">ATCC 17096 / DSM 198 / 6111</strain>
    </source>
</reference>
<organism evidence="1 2">
    <name type="scientific">Thiocystis violascens (strain ATCC 17096 / DSM 198 / 6111)</name>
    <name type="common">Chromatium violascens</name>
    <dbReference type="NCBI Taxonomy" id="765911"/>
    <lineage>
        <taxon>Bacteria</taxon>
        <taxon>Pseudomonadati</taxon>
        <taxon>Pseudomonadota</taxon>
        <taxon>Gammaproteobacteria</taxon>
        <taxon>Chromatiales</taxon>
        <taxon>Chromatiaceae</taxon>
        <taxon>Thiocystis</taxon>
    </lineage>
</organism>
<dbReference type="OrthoDB" id="5459344at2"/>